<comment type="caution">
    <text evidence="3">The sequence shown here is derived from an EMBL/GenBank/DDBJ whole genome shotgun (WGS) entry which is preliminary data.</text>
</comment>
<feature type="transmembrane region" description="Helical" evidence="2">
    <location>
        <begin position="553"/>
        <end position="576"/>
    </location>
</feature>
<evidence type="ECO:0000256" key="1">
    <source>
        <dbReference type="SAM" id="MobiDB-lite"/>
    </source>
</evidence>
<feature type="region of interest" description="Disordered" evidence="1">
    <location>
        <begin position="404"/>
        <end position="423"/>
    </location>
</feature>
<feature type="compositionally biased region" description="Polar residues" evidence="1">
    <location>
        <begin position="379"/>
        <end position="389"/>
    </location>
</feature>
<keyword evidence="2" id="KW-0812">Transmembrane</keyword>
<name>A0AAD7CSU2_MYCRO</name>
<proteinExistence type="predicted"/>
<feature type="region of interest" description="Disordered" evidence="1">
    <location>
        <begin position="376"/>
        <end position="399"/>
    </location>
</feature>
<evidence type="ECO:0000313" key="4">
    <source>
        <dbReference type="Proteomes" id="UP001221757"/>
    </source>
</evidence>
<gene>
    <name evidence="3" type="ORF">B0H17DRAFT_992016</name>
</gene>
<dbReference type="Proteomes" id="UP001221757">
    <property type="component" value="Unassembled WGS sequence"/>
</dbReference>
<organism evidence="3 4">
    <name type="scientific">Mycena rosella</name>
    <name type="common">Pink bonnet</name>
    <name type="synonym">Agaricus rosellus</name>
    <dbReference type="NCBI Taxonomy" id="1033263"/>
    <lineage>
        <taxon>Eukaryota</taxon>
        <taxon>Fungi</taxon>
        <taxon>Dikarya</taxon>
        <taxon>Basidiomycota</taxon>
        <taxon>Agaricomycotina</taxon>
        <taxon>Agaricomycetes</taxon>
        <taxon>Agaricomycetidae</taxon>
        <taxon>Agaricales</taxon>
        <taxon>Marasmiineae</taxon>
        <taxon>Mycenaceae</taxon>
        <taxon>Mycena</taxon>
    </lineage>
</organism>
<reference evidence="3" key="1">
    <citation type="submission" date="2023-03" db="EMBL/GenBank/DDBJ databases">
        <title>Massive genome expansion in bonnet fungi (Mycena s.s.) driven by repeated elements and novel gene families across ecological guilds.</title>
        <authorList>
            <consortium name="Lawrence Berkeley National Laboratory"/>
            <person name="Harder C.B."/>
            <person name="Miyauchi S."/>
            <person name="Viragh M."/>
            <person name="Kuo A."/>
            <person name="Thoen E."/>
            <person name="Andreopoulos B."/>
            <person name="Lu D."/>
            <person name="Skrede I."/>
            <person name="Drula E."/>
            <person name="Henrissat B."/>
            <person name="Morin E."/>
            <person name="Kohler A."/>
            <person name="Barry K."/>
            <person name="LaButti K."/>
            <person name="Morin E."/>
            <person name="Salamov A."/>
            <person name="Lipzen A."/>
            <person name="Mereny Z."/>
            <person name="Hegedus B."/>
            <person name="Baldrian P."/>
            <person name="Stursova M."/>
            <person name="Weitz H."/>
            <person name="Taylor A."/>
            <person name="Grigoriev I.V."/>
            <person name="Nagy L.G."/>
            <person name="Martin F."/>
            <person name="Kauserud H."/>
        </authorList>
    </citation>
    <scope>NUCLEOTIDE SEQUENCE</scope>
    <source>
        <strain evidence="3">CBHHK067</strain>
    </source>
</reference>
<keyword evidence="2" id="KW-0472">Membrane</keyword>
<sequence>MPPNFLVPTFSLWGTLVTSLSTSRNITIEVPDGTTSHGEPHMLCTPASALDILVFFFTNYLAHAVTIKPYPGESGIGMYLSFLTAVIFPTWGLVRGLNAFARHAIFTKGSLAWAARSGALCMVVRNARWEPEDGCRINNIQLISRSATTARGSANALIAKRWLAVLQRIVGQQDIVDRSIDATERSSMRDNYPTVLSTYIPVWATESSPFWFFPDTAGFHITSRTVHGFRDLPPGYSVAYVPRDAKVESMVPNTDPDLCYTYSITKAVTGLVQAIYSSFTLNSARGLIGNVLTPDYPMLYMVESDILLEAQMRGAVFQGIVGKLVASGSSRSDIPAHGFRRRVVQLLGDDSWVPDRTSLHSGKFKIDAPQKVRVHWSESSDTGSSLPTSQHHDAAVQTDDIELTTISGTGGGEDGHHDTQDTTTSTRFSLCNREDLPDSHICMRIPACSQFDRNYNPPLLDLKSSTGPLLYRVDAISSSVGMQFVTAAAVLLDLIILGILGILSEGFKRGDSTRVQRIWTMSWFSFRSFMGLFGVTALGMMPHSTGPMESEMFLIALCVAYSTPAIGGFIVAGKMLRQWGSCIRF</sequence>
<keyword evidence="2" id="KW-1133">Transmembrane helix</keyword>
<protein>
    <submittedName>
        <fullName evidence="3">Uncharacterized protein</fullName>
    </submittedName>
</protein>
<feature type="transmembrane region" description="Helical" evidence="2">
    <location>
        <begin position="480"/>
        <end position="503"/>
    </location>
</feature>
<evidence type="ECO:0000313" key="3">
    <source>
        <dbReference type="EMBL" id="KAJ7661172.1"/>
    </source>
</evidence>
<accession>A0AAD7CSU2</accession>
<evidence type="ECO:0000256" key="2">
    <source>
        <dbReference type="SAM" id="Phobius"/>
    </source>
</evidence>
<dbReference type="AlphaFoldDB" id="A0AAD7CSU2"/>
<dbReference type="EMBL" id="JARKIE010000251">
    <property type="protein sequence ID" value="KAJ7661172.1"/>
    <property type="molecule type" value="Genomic_DNA"/>
</dbReference>
<feature type="transmembrane region" description="Helical" evidence="2">
    <location>
        <begin position="524"/>
        <end position="541"/>
    </location>
</feature>
<keyword evidence="4" id="KW-1185">Reference proteome</keyword>